<dbReference type="PANTHER" id="PTHR22939:SF129">
    <property type="entry name" value="SERINE PROTEASE HTRA2, MITOCHONDRIAL"/>
    <property type="match status" value="1"/>
</dbReference>
<feature type="domain" description="PDZ" evidence="10">
    <location>
        <begin position="325"/>
        <end position="417"/>
    </location>
</feature>
<accession>A0ABT2EQU1</accession>
<keyword evidence="8" id="KW-0720">Serine protease</keyword>
<evidence type="ECO:0000259" key="10">
    <source>
        <dbReference type="PROSITE" id="PS50106"/>
    </source>
</evidence>
<dbReference type="InterPro" id="IPR009003">
    <property type="entry name" value="Peptidase_S1_PA"/>
</dbReference>
<dbReference type="GO" id="GO:0008233">
    <property type="term" value="F:peptidase activity"/>
    <property type="evidence" value="ECO:0007669"/>
    <property type="project" value="UniProtKB-KW"/>
</dbReference>
<keyword evidence="5" id="KW-0677">Repeat</keyword>
<dbReference type="Gene3D" id="2.30.42.60">
    <property type="match status" value="1"/>
</dbReference>
<comment type="similarity">
    <text evidence="2">Belongs to the peptidase S1C family.</text>
</comment>
<dbReference type="InterPro" id="IPR001940">
    <property type="entry name" value="Peptidase_S1C"/>
</dbReference>
<dbReference type="InterPro" id="IPR036034">
    <property type="entry name" value="PDZ_sf"/>
</dbReference>
<evidence type="ECO:0000256" key="2">
    <source>
        <dbReference type="ARBA" id="ARBA00010541"/>
    </source>
</evidence>
<evidence type="ECO:0000256" key="1">
    <source>
        <dbReference type="ARBA" id="ARBA00004418"/>
    </source>
</evidence>
<evidence type="ECO:0000256" key="7">
    <source>
        <dbReference type="ARBA" id="ARBA00022801"/>
    </source>
</evidence>
<dbReference type="CDD" id="cd10839">
    <property type="entry name" value="cpPDZ1_DegP-like"/>
    <property type="match status" value="1"/>
</dbReference>
<dbReference type="InterPro" id="IPR041489">
    <property type="entry name" value="PDZ_6"/>
</dbReference>
<reference evidence="11 12" key="1">
    <citation type="submission" date="2022-08" db="EMBL/GenBank/DDBJ databases">
        <title>Bacterial and archaeal communities from various locations to study Microbial Dark Matter (Phase II).</title>
        <authorList>
            <person name="Stepanauskas R."/>
        </authorList>
    </citation>
    <scope>NUCLEOTIDE SEQUENCE [LARGE SCALE GENOMIC DNA]</scope>
    <source>
        <strain evidence="11 12">PD1</strain>
    </source>
</reference>
<protein>
    <submittedName>
        <fullName evidence="11">Serine protease Do</fullName>
        <ecNumber evidence="11">3.4.21.107</ecNumber>
    </submittedName>
</protein>
<dbReference type="EC" id="3.4.21.107" evidence="11"/>
<comment type="subcellular location">
    <subcellularLocation>
        <location evidence="1">Periplasm</location>
    </subcellularLocation>
</comment>
<evidence type="ECO:0000256" key="5">
    <source>
        <dbReference type="ARBA" id="ARBA00022737"/>
    </source>
</evidence>
<keyword evidence="4" id="KW-0732">Signal</keyword>
<comment type="caution">
    <text evidence="11">The sequence shown here is derived from an EMBL/GenBank/DDBJ whole genome shotgun (WGS) entry which is preliminary data.</text>
</comment>
<name>A0ABT2EQU1_9BACT</name>
<keyword evidence="9" id="KW-0472">Membrane</keyword>
<proteinExistence type="inferred from homology"/>
<dbReference type="PROSITE" id="PS50106">
    <property type="entry name" value="PDZ"/>
    <property type="match status" value="1"/>
</dbReference>
<dbReference type="NCBIfam" id="TIGR02037">
    <property type="entry name" value="degP_htrA_DO"/>
    <property type="match status" value="1"/>
</dbReference>
<keyword evidence="6" id="KW-0574">Periplasm</keyword>
<sequence length="536" mass="58573">MPTTNLPIDAKEKSHTRRAESMRYWAEKTRRQALVLALTVFAAFSLGAFASRWLIPLTQNLIAQTSAPVIPNPPESALKVAEQLQEAFVWVARKVEPSTVTIMTPGPTVRRFQFRFPPFPSPDPFEEFFRRFFERGIPSPPEEESEQQERLRPRGSGVIVSPDGYILTNRHVVEGVKRIVVALWNDKRFEAKVVGSDEVTDIAVLKIEPGETKLIPATLGDSDKVRVGEWAIAVGNPFGLRQTMTVGIISAIGRRPTETGAIDIGYTEFIQTDAAINPGNSGGPLCNIRGEVIGINTAISSPTGGNVGIGFAIPINTVKFVMEQIIKRGKVVRGWLGVELQEVSDLPDPTALGLKEPRGAVIVRVLPNSPAEKAGLQPQDVIVEFNGVPIRSIAHLQSLVGRTPPGTVVPLKIVRGGKEMVVQVRVGERTPEVVAEAMREAEWRGMTVGELTEELRRQMNIPANVRGVVVLAVESNSPAARAGIRQGDIITVLANQQISSVADFVRVTRTIRPNRSAPVTIRRETATTMLIIPPEQ</sequence>
<evidence type="ECO:0000313" key="11">
    <source>
        <dbReference type="EMBL" id="MCS3919270.1"/>
    </source>
</evidence>
<dbReference type="Proteomes" id="UP001204798">
    <property type="component" value="Unassembled WGS sequence"/>
</dbReference>
<evidence type="ECO:0000256" key="8">
    <source>
        <dbReference type="ARBA" id="ARBA00022825"/>
    </source>
</evidence>
<dbReference type="SMART" id="SM00228">
    <property type="entry name" value="PDZ"/>
    <property type="match status" value="2"/>
</dbReference>
<dbReference type="Gene3D" id="2.30.42.10">
    <property type="match status" value="1"/>
</dbReference>
<dbReference type="Pfam" id="PF17820">
    <property type="entry name" value="PDZ_6"/>
    <property type="match status" value="1"/>
</dbReference>
<dbReference type="PRINTS" id="PR00834">
    <property type="entry name" value="PROTEASES2C"/>
</dbReference>
<dbReference type="PANTHER" id="PTHR22939">
    <property type="entry name" value="SERINE PROTEASE FAMILY S1C HTRA-RELATED"/>
    <property type="match status" value="1"/>
</dbReference>
<evidence type="ECO:0000256" key="4">
    <source>
        <dbReference type="ARBA" id="ARBA00022729"/>
    </source>
</evidence>
<dbReference type="EMBL" id="JANUCP010000003">
    <property type="protein sequence ID" value="MCS3919270.1"/>
    <property type="molecule type" value="Genomic_DNA"/>
</dbReference>
<evidence type="ECO:0000256" key="6">
    <source>
        <dbReference type="ARBA" id="ARBA00022764"/>
    </source>
</evidence>
<keyword evidence="3 11" id="KW-0645">Protease</keyword>
<evidence type="ECO:0000256" key="3">
    <source>
        <dbReference type="ARBA" id="ARBA00022670"/>
    </source>
</evidence>
<dbReference type="InterPro" id="IPR001478">
    <property type="entry name" value="PDZ"/>
</dbReference>
<keyword evidence="9" id="KW-1133">Transmembrane helix</keyword>
<organism evidence="11 12">
    <name type="scientific">Candidatus Fervidibacter sacchari</name>
    <dbReference type="NCBI Taxonomy" id="1448929"/>
    <lineage>
        <taxon>Bacteria</taxon>
        <taxon>Candidatus Fervidibacterota</taxon>
        <taxon>Candidatus Fervidibacter</taxon>
    </lineage>
</organism>
<dbReference type="Pfam" id="PF13365">
    <property type="entry name" value="Trypsin_2"/>
    <property type="match status" value="1"/>
</dbReference>
<dbReference type="CDD" id="cd06779">
    <property type="entry name" value="cpPDZ_Deg_HtrA-like"/>
    <property type="match status" value="1"/>
</dbReference>
<dbReference type="SUPFAM" id="SSF50156">
    <property type="entry name" value="PDZ domain-like"/>
    <property type="match status" value="2"/>
</dbReference>
<dbReference type="InterPro" id="IPR011782">
    <property type="entry name" value="Pept_S1C_Do"/>
</dbReference>
<dbReference type="RefSeq" id="WP_259095529.1">
    <property type="nucleotide sequence ID" value="NZ_CP130454.1"/>
</dbReference>
<dbReference type="GO" id="GO:0006508">
    <property type="term" value="P:proteolysis"/>
    <property type="evidence" value="ECO:0007669"/>
    <property type="project" value="UniProtKB-KW"/>
</dbReference>
<evidence type="ECO:0000256" key="9">
    <source>
        <dbReference type="SAM" id="Phobius"/>
    </source>
</evidence>
<keyword evidence="9" id="KW-0812">Transmembrane</keyword>
<evidence type="ECO:0000313" key="12">
    <source>
        <dbReference type="Proteomes" id="UP001204798"/>
    </source>
</evidence>
<keyword evidence="12" id="KW-1185">Reference proteome</keyword>
<dbReference type="SUPFAM" id="SSF50494">
    <property type="entry name" value="Trypsin-like serine proteases"/>
    <property type="match status" value="1"/>
</dbReference>
<dbReference type="Gene3D" id="2.40.10.120">
    <property type="match status" value="1"/>
</dbReference>
<gene>
    <name evidence="11" type="ORF">M2350_001683</name>
</gene>
<feature type="transmembrane region" description="Helical" evidence="9">
    <location>
        <begin position="33"/>
        <end position="55"/>
    </location>
</feature>
<dbReference type="Pfam" id="PF13180">
    <property type="entry name" value="PDZ_2"/>
    <property type="match status" value="1"/>
</dbReference>
<keyword evidence="7 11" id="KW-0378">Hydrolase</keyword>